<comment type="subcellular location">
    <subcellularLocation>
        <location evidence="1">Cytoplasm</location>
        <location evidence="1">Cytosol</location>
    </subcellularLocation>
</comment>
<keyword evidence="3" id="KW-0963">Cytoplasm</keyword>
<dbReference type="Proteomes" id="UP000277928">
    <property type="component" value="Unassembled WGS sequence"/>
</dbReference>
<protein>
    <recommendedName>
        <fullName evidence="6">Translation initiation factor eIF2B subunit gamma</fullName>
    </recommendedName>
    <alternativeName>
        <fullName evidence="7">eIF2B GDP-GTP exchange factor subunit gamma</fullName>
    </alternativeName>
</protein>
<dbReference type="InterPro" id="IPR051960">
    <property type="entry name" value="eIF2B_gamma"/>
</dbReference>
<dbReference type="OrthoDB" id="540503at2759"/>
<dbReference type="STRING" id="42156.A0A3P6SIH6"/>
<dbReference type="InterPro" id="IPR005835">
    <property type="entry name" value="NTP_transferase_dom"/>
</dbReference>
<reference evidence="11 12" key="1">
    <citation type="submission" date="2018-08" db="EMBL/GenBank/DDBJ databases">
        <authorList>
            <person name="Laetsch R D."/>
            <person name="Stevens L."/>
            <person name="Kumar S."/>
            <person name="Blaxter L. M."/>
        </authorList>
    </citation>
    <scope>NUCLEOTIDE SEQUENCE [LARGE SCALE GENOMIC DNA]</scope>
</reference>
<gene>
    <name evidence="11" type="ORF">NLS_LOCUS37</name>
</gene>
<evidence type="ECO:0000256" key="3">
    <source>
        <dbReference type="ARBA" id="ARBA00022490"/>
    </source>
</evidence>
<feature type="domain" description="Nucleotidyl transferase" evidence="10">
    <location>
        <begin position="8"/>
        <end position="143"/>
    </location>
</feature>
<dbReference type="Pfam" id="PF00483">
    <property type="entry name" value="NTP_transferase"/>
    <property type="match status" value="1"/>
</dbReference>
<dbReference type="GO" id="GO:0005829">
    <property type="term" value="C:cytosol"/>
    <property type="evidence" value="ECO:0007669"/>
    <property type="project" value="UniProtKB-SubCell"/>
</dbReference>
<evidence type="ECO:0000259" key="10">
    <source>
        <dbReference type="Pfam" id="PF00483"/>
    </source>
</evidence>
<evidence type="ECO:0000256" key="6">
    <source>
        <dbReference type="ARBA" id="ARBA00044196"/>
    </source>
</evidence>
<dbReference type="AlphaFoldDB" id="A0A3P6SIH6"/>
<organism evidence="11 12">
    <name type="scientific">Litomosoides sigmodontis</name>
    <name type="common">Filarial nematode worm</name>
    <dbReference type="NCBI Taxonomy" id="42156"/>
    <lineage>
        <taxon>Eukaryota</taxon>
        <taxon>Metazoa</taxon>
        <taxon>Ecdysozoa</taxon>
        <taxon>Nematoda</taxon>
        <taxon>Chromadorea</taxon>
        <taxon>Rhabditida</taxon>
        <taxon>Spirurina</taxon>
        <taxon>Spiruromorpha</taxon>
        <taxon>Filarioidea</taxon>
        <taxon>Onchocercidae</taxon>
        <taxon>Litomosoides</taxon>
    </lineage>
</organism>
<dbReference type="GO" id="GO:0005085">
    <property type="term" value="F:guanyl-nucleotide exchange factor activity"/>
    <property type="evidence" value="ECO:0007669"/>
    <property type="project" value="TreeGrafter"/>
</dbReference>
<comment type="function">
    <text evidence="8">Acts as a component of the translation initiation factor 2B (eIF2B) complex, which catalyzes the exchange of GDP for GTP on the eukaryotic initiation factor 2 (eIF2) complex gamma subunit. Its guanine nucleotide exchange factor activity is repressed when bound to eIF2 complex phosphorylated on the alpha subunit, thereby limiting the amount of methionyl-initiator methionine tRNA available to the ribosome and consequently global translation is repressed.</text>
</comment>
<name>A0A3P6SIH6_LITSI</name>
<comment type="similarity">
    <text evidence="2">Belongs to the eIF-2B gamma/epsilon subunits family.</text>
</comment>
<dbReference type="PANTHER" id="PTHR45989">
    <property type="entry name" value="TRANSLATION INITIATION FACTOR EIF-2B SUBUNIT GAMMA"/>
    <property type="match status" value="1"/>
</dbReference>
<evidence type="ECO:0000256" key="9">
    <source>
        <dbReference type="ARBA" id="ARBA00046432"/>
    </source>
</evidence>
<dbReference type="GO" id="GO:0003743">
    <property type="term" value="F:translation initiation factor activity"/>
    <property type="evidence" value="ECO:0007669"/>
    <property type="project" value="UniProtKB-KW"/>
</dbReference>
<evidence type="ECO:0000256" key="5">
    <source>
        <dbReference type="ARBA" id="ARBA00022917"/>
    </source>
</evidence>
<evidence type="ECO:0000256" key="4">
    <source>
        <dbReference type="ARBA" id="ARBA00022540"/>
    </source>
</evidence>
<dbReference type="OMA" id="PPNAYCE"/>
<evidence type="ECO:0000256" key="7">
    <source>
        <dbReference type="ARBA" id="ARBA00044229"/>
    </source>
</evidence>
<dbReference type="EMBL" id="UYRX01000001">
    <property type="protein sequence ID" value="VDK67135.1"/>
    <property type="molecule type" value="Genomic_DNA"/>
</dbReference>
<dbReference type="Gene3D" id="3.90.550.10">
    <property type="entry name" value="Spore Coat Polysaccharide Biosynthesis Protein SpsA, Chain A"/>
    <property type="match status" value="1"/>
</dbReference>
<comment type="subunit">
    <text evidence="9">Component of the translation initiation factor 2B (eIF2B) complex which is a heterodecamer of two sets of five different subunits: alpha, beta, gamma, delta and epsilon. Subunits alpha, beta and delta comprise a regulatory subcomplex and subunits epsilon and gamma comprise a catalytic subcomplex. Within the complex, the hexameric regulatory complex resides at the center, with the two heterodimeric catalytic subcomplexes bound on opposite sides.</text>
</comment>
<keyword evidence="5" id="KW-0648">Protein biosynthesis</keyword>
<evidence type="ECO:0000313" key="12">
    <source>
        <dbReference type="Proteomes" id="UP000277928"/>
    </source>
</evidence>
<dbReference type="GO" id="GO:0002183">
    <property type="term" value="P:cytoplasmic translational initiation"/>
    <property type="evidence" value="ECO:0007669"/>
    <property type="project" value="TreeGrafter"/>
</dbReference>
<dbReference type="SUPFAM" id="SSF53448">
    <property type="entry name" value="Nucleotide-diphospho-sugar transferases"/>
    <property type="match status" value="1"/>
</dbReference>
<accession>A0A3P6SIH6</accession>
<dbReference type="GO" id="GO:0005851">
    <property type="term" value="C:eukaryotic translation initiation factor 2B complex"/>
    <property type="evidence" value="ECO:0007669"/>
    <property type="project" value="TreeGrafter"/>
</dbReference>
<dbReference type="InterPro" id="IPR029044">
    <property type="entry name" value="Nucleotide-diphossugar_trans"/>
</dbReference>
<evidence type="ECO:0000313" key="11">
    <source>
        <dbReference type="EMBL" id="VDK67135.1"/>
    </source>
</evidence>
<proteinExistence type="inferred from homology"/>
<sequence length="316" mass="35384">MVSQAYQGVVLCGGLGNRMKSLTDHIPKCMLPIACIPMFWYPLNFLQRNSIREVIMVVAESLLGEIKQLLSGSTLPPLADLQIEFVKLSSAAEHWGTADVLRSIDARIKKDFIVVSGDFVSDMNLAPMLSLHSAEKATLTCLLCDRVIAGPVPGPKMKLSKGRDFIVLSGNNQLLFNVSEEDYDELVAVNVDLLDRCRTAYFTAKYSDCHLYIMKKCILNIIEKHREISSLKADLIPYILEKQNAKDGYELSEHIRIDPLDEKIQKFSFGTTAVKCLQNQLKCFAYLLPPENGFIVGHVNTIGAYFEINKADLNHQ</sequence>
<evidence type="ECO:0000256" key="1">
    <source>
        <dbReference type="ARBA" id="ARBA00004514"/>
    </source>
</evidence>
<dbReference type="CDD" id="cd04198">
    <property type="entry name" value="eIF-2B_gamma_N"/>
    <property type="match status" value="1"/>
</dbReference>
<evidence type="ECO:0000256" key="8">
    <source>
        <dbReference type="ARBA" id="ARBA00045373"/>
    </source>
</evidence>
<evidence type="ECO:0000256" key="2">
    <source>
        <dbReference type="ARBA" id="ARBA00007878"/>
    </source>
</evidence>
<dbReference type="PANTHER" id="PTHR45989:SF1">
    <property type="entry name" value="TRANSLATION INITIATION FACTOR EIF-2B SUBUNIT GAMMA"/>
    <property type="match status" value="1"/>
</dbReference>
<keyword evidence="12" id="KW-1185">Reference proteome</keyword>
<keyword evidence="4" id="KW-0396">Initiation factor</keyword>